<organism evidence="2 3">
    <name type="scientific">Aspergillus lucknowensis</name>
    <dbReference type="NCBI Taxonomy" id="176173"/>
    <lineage>
        <taxon>Eukaryota</taxon>
        <taxon>Fungi</taxon>
        <taxon>Dikarya</taxon>
        <taxon>Ascomycota</taxon>
        <taxon>Pezizomycotina</taxon>
        <taxon>Eurotiomycetes</taxon>
        <taxon>Eurotiomycetidae</taxon>
        <taxon>Eurotiales</taxon>
        <taxon>Aspergillaceae</taxon>
        <taxon>Aspergillus</taxon>
        <taxon>Aspergillus subgen. Nidulantes</taxon>
    </lineage>
</organism>
<dbReference type="RefSeq" id="XP_070890574.1">
    <property type="nucleotide sequence ID" value="XM_071028049.1"/>
</dbReference>
<evidence type="ECO:0000313" key="2">
    <source>
        <dbReference type="EMBL" id="KAL2871595.1"/>
    </source>
</evidence>
<dbReference type="GeneID" id="98143121"/>
<evidence type="ECO:0000259" key="1">
    <source>
        <dbReference type="Pfam" id="PF13577"/>
    </source>
</evidence>
<dbReference type="Gene3D" id="3.10.450.50">
    <property type="match status" value="1"/>
</dbReference>
<accession>A0ABR4M4S4</accession>
<evidence type="ECO:0000313" key="3">
    <source>
        <dbReference type="Proteomes" id="UP001610432"/>
    </source>
</evidence>
<sequence length="156" mass="17883">MDKQPIALPSLTPREAVLDAYYRIAWALDYNDWELFQSGWTTQSEPALHIEEHGRHHVGIEEIKTGLFDVVSELDTQHIATNARVHLEPGAKTARMWIMALNQHFRKGQQAKAGSPRLWGGNQYMFDLVEEDGVWKVQTWSVRMGWNEGDLSIVGR</sequence>
<dbReference type="Pfam" id="PF13577">
    <property type="entry name" value="SnoaL_4"/>
    <property type="match status" value="1"/>
</dbReference>
<dbReference type="InterPro" id="IPR037401">
    <property type="entry name" value="SnoaL-like"/>
</dbReference>
<gene>
    <name evidence="2" type="ORF">BJX67DRAFT_342687</name>
</gene>
<dbReference type="Proteomes" id="UP001610432">
    <property type="component" value="Unassembled WGS sequence"/>
</dbReference>
<dbReference type="EMBL" id="JBFXLQ010000003">
    <property type="protein sequence ID" value="KAL2871595.1"/>
    <property type="molecule type" value="Genomic_DNA"/>
</dbReference>
<keyword evidence="3" id="KW-1185">Reference proteome</keyword>
<reference evidence="2 3" key="1">
    <citation type="submission" date="2024-07" db="EMBL/GenBank/DDBJ databases">
        <title>Section-level genome sequencing and comparative genomics of Aspergillus sections Usti and Cavernicolus.</title>
        <authorList>
            <consortium name="Lawrence Berkeley National Laboratory"/>
            <person name="Nybo J.L."/>
            <person name="Vesth T.C."/>
            <person name="Theobald S."/>
            <person name="Frisvad J.C."/>
            <person name="Larsen T.O."/>
            <person name="Kjaerboelling I."/>
            <person name="Rothschild-Mancinelli K."/>
            <person name="Lyhne E.K."/>
            <person name="Kogle M.E."/>
            <person name="Barry K."/>
            <person name="Clum A."/>
            <person name="Na H."/>
            <person name="Ledsgaard L."/>
            <person name="Lin J."/>
            <person name="Lipzen A."/>
            <person name="Kuo A."/>
            <person name="Riley R."/>
            <person name="Mondo S."/>
            <person name="Labutti K."/>
            <person name="Haridas S."/>
            <person name="Pangalinan J."/>
            <person name="Salamov A.A."/>
            <person name="Simmons B.A."/>
            <person name="Magnuson J.K."/>
            <person name="Chen J."/>
            <person name="Drula E."/>
            <person name="Henrissat B."/>
            <person name="Wiebenga A."/>
            <person name="Lubbers R.J."/>
            <person name="Gomes A.C."/>
            <person name="Macurrencykelacurrency M.R."/>
            <person name="Stajich J."/>
            <person name="Grigoriev I.V."/>
            <person name="Mortensen U.H."/>
            <person name="De Vries R.P."/>
            <person name="Baker S.E."/>
            <person name="Andersen M.R."/>
        </authorList>
    </citation>
    <scope>NUCLEOTIDE SEQUENCE [LARGE SCALE GENOMIC DNA]</scope>
    <source>
        <strain evidence="2 3">CBS 449.75</strain>
    </source>
</reference>
<dbReference type="SUPFAM" id="SSF54427">
    <property type="entry name" value="NTF2-like"/>
    <property type="match status" value="1"/>
</dbReference>
<dbReference type="InterPro" id="IPR032710">
    <property type="entry name" value="NTF2-like_dom_sf"/>
</dbReference>
<proteinExistence type="predicted"/>
<protein>
    <recommendedName>
        <fullName evidence="1">SnoaL-like domain-containing protein</fullName>
    </recommendedName>
</protein>
<name>A0ABR4M4S4_9EURO</name>
<feature type="domain" description="SnoaL-like" evidence="1">
    <location>
        <begin position="10"/>
        <end position="140"/>
    </location>
</feature>
<comment type="caution">
    <text evidence="2">The sequence shown here is derived from an EMBL/GenBank/DDBJ whole genome shotgun (WGS) entry which is preliminary data.</text>
</comment>